<gene>
    <name evidence="1" type="ORF">SELMODRAFT_108137</name>
</gene>
<dbReference type="OMA" id="QSHERYA"/>
<proteinExistence type="predicted"/>
<dbReference type="Gene3D" id="3.40.50.1240">
    <property type="entry name" value="Phosphoglycerate mutase-like"/>
    <property type="match status" value="1"/>
</dbReference>
<keyword evidence="2" id="KW-1185">Reference proteome</keyword>
<dbReference type="KEGG" id="smo:SELMODRAFT_108137"/>
<dbReference type="Proteomes" id="UP000001514">
    <property type="component" value="Unassembled WGS sequence"/>
</dbReference>
<dbReference type="SMART" id="SM00855">
    <property type="entry name" value="PGAM"/>
    <property type="match status" value="1"/>
</dbReference>
<evidence type="ECO:0000313" key="1">
    <source>
        <dbReference type="EMBL" id="EFJ20667.1"/>
    </source>
</evidence>
<dbReference type="PANTHER" id="PTHR47821:SF2">
    <property type="entry name" value="PHOSPHOGLYCERATE MUTASE FAMILY PROTEIN"/>
    <property type="match status" value="1"/>
</dbReference>
<organism evidence="2">
    <name type="scientific">Selaginella moellendorffii</name>
    <name type="common">Spikemoss</name>
    <dbReference type="NCBI Taxonomy" id="88036"/>
    <lineage>
        <taxon>Eukaryota</taxon>
        <taxon>Viridiplantae</taxon>
        <taxon>Streptophyta</taxon>
        <taxon>Embryophyta</taxon>
        <taxon>Tracheophyta</taxon>
        <taxon>Lycopodiopsida</taxon>
        <taxon>Selaginellales</taxon>
        <taxon>Selaginellaceae</taxon>
        <taxon>Selaginella</taxon>
    </lineage>
</organism>
<dbReference type="HOGENOM" id="CLU_033323_2_1_1"/>
<dbReference type="AlphaFoldDB" id="D8S3Z3"/>
<dbReference type="InterPro" id="IPR029033">
    <property type="entry name" value="His_PPase_superfam"/>
</dbReference>
<accession>D8S3Z3</accession>
<dbReference type="eggNOG" id="ENOG502QSKC">
    <property type="taxonomic scope" value="Eukaryota"/>
</dbReference>
<dbReference type="SUPFAM" id="SSF53254">
    <property type="entry name" value="Phosphoglycerate mutase-like"/>
    <property type="match status" value="1"/>
</dbReference>
<dbReference type="Pfam" id="PF00300">
    <property type="entry name" value="His_Phos_1"/>
    <property type="match status" value="1"/>
</dbReference>
<dbReference type="Gramene" id="EFJ20667">
    <property type="protein sequence ID" value="EFJ20667"/>
    <property type="gene ID" value="SELMODRAFT_108137"/>
</dbReference>
<sequence>MEEERSPPPLKNCYWVLRHGRSVPNEIGLIVSHKSNGTLPQHGLAEGGFVQAKAAGEIFVKQLEEHGSFKNVAIYSSPFTRTMETANCVAEVLKHAYENLEIRVLDELRERYFGPALELQSHLHYPEIWEIDARNPLVGPEGGESVADVAKRVAAVIPQLELQHEGYAILLVSHGDTLQILQTITKAAEVSRIKTDSEEYVSILSQHRKFALLTGELRRLA</sequence>
<dbReference type="InParanoid" id="D8S3Z3"/>
<evidence type="ECO:0000313" key="2">
    <source>
        <dbReference type="Proteomes" id="UP000001514"/>
    </source>
</evidence>
<name>D8S3Z3_SELML</name>
<dbReference type="PANTHER" id="PTHR47821">
    <property type="entry name" value="PHOSPHOGLYCERATE MUTASE FAMILY PROTEIN"/>
    <property type="match status" value="1"/>
</dbReference>
<dbReference type="STRING" id="88036.D8S3Z3"/>
<evidence type="ECO:0008006" key="3">
    <source>
        <dbReference type="Google" id="ProtNLM"/>
    </source>
</evidence>
<dbReference type="EMBL" id="GL377601">
    <property type="protein sequence ID" value="EFJ20667.1"/>
    <property type="molecule type" value="Genomic_DNA"/>
</dbReference>
<dbReference type="FunCoup" id="D8S3Z3">
    <property type="interactions" value="46"/>
</dbReference>
<dbReference type="OrthoDB" id="354304at2759"/>
<reference evidence="1 2" key="1">
    <citation type="journal article" date="2011" name="Science">
        <title>The Selaginella genome identifies genetic changes associated with the evolution of vascular plants.</title>
        <authorList>
            <person name="Banks J.A."/>
            <person name="Nishiyama T."/>
            <person name="Hasebe M."/>
            <person name="Bowman J.L."/>
            <person name="Gribskov M."/>
            <person name="dePamphilis C."/>
            <person name="Albert V.A."/>
            <person name="Aono N."/>
            <person name="Aoyama T."/>
            <person name="Ambrose B.A."/>
            <person name="Ashton N.W."/>
            <person name="Axtell M.J."/>
            <person name="Barker E."/>
            <person name="Barker M.S."/>
            <person name="Bennetzen J.L."/>
            <person name="Bonawitz N.D."/>
            <person name="Chapple C."/>
            <person name="Cheng C."/>
            <person name="Correa L.G."/>
            <person name="Dacre M."/>
            <person name="DeBarry J."/>
            <person name="Dreyer I."/>
            <person name="Elias M."/>
            <person name="Engstrom E.M."/>
            <person name="Estelle M."/>
            <person name="Feng L."/>
            <person name="Finet C."/>
            <person name="Floyd S.K."/>
            <person name="Frommer W.B."/>
            <person name="Fujita T."/>
            <person name="Gramzow L."/>
            <person name="Gutensohn M."/>
            <person name="Harholt J."/>
            <person name="Hattori M."/>
            <person name="Heyl A."/>
            <person name="Hirai T."/>
            <person name="Hiwatashi Y."/>
            <person name="Ishikawa M."/>
            <person name="Iwata M."/>
            <person name="Karol K.G."/>
            <person name="Koehler B."/>
            <person name="Kolukisaoglu U."/>
            <person name="Kubo M."/>
            <person name="Kurata T."/>
            <person name="Lalonde S."/>
            <person name="Li K."/>
            <person name="Li Y."/>
            <person name="Litt A."/>
            <person name="Lyons E."/>
            <person name="Manning G."/>
            <person name="Maruyama T."/>
            <person name="Michael T.P."/>
            <person name="Mikami K."/>
            <person name="Miyazaki S."/>
            <person name="Morinaga S."/>
            <person name="Murata T."/>
            <person name="Mueller-Roeber B."/>
            <person name="Nelson D.R."/>
            <person name="Obara M."/>
            <person name="Oguri Y."/>
            <person name="Olmstead R.G."/>
            <person name="Onodera N."/>
            <person name="Petersen B.L."/>
            <person name="Pils B."/>
            <person name="Prigge M."/>
            <person name="Rensing S.A."/>
            <person name="Riano-Pachon D.M."/>
            <person name="Roberts A.W."/>
            <person name="Sato Y."/>
            <person name="Scheller H.V."/>
            <person name="Schulz B."/>
            <person name="Schulz C."/>
            <person name="Shakirov E.V."/>
            <person name="Shibagaki N."/>
            <person name="Shinohara N."/>
            <person name="Shippen D.E."/>
            <person name="Soerensen I."/>
            <person name="Sotooka R."/>
            <person name="Sugimoto N."/>
            <person name="Sugita M."/>
            <person name="Sumikawa N."/>
            <person name="Tanurdzic M."/>
            <person name="Theissen G."/>
            <person name="Ulvskov P."/>
            <person name="Wakazuki S."/>
            <person name="Weng J.K."/>
            <person name="Willats W.W."/>
            <person name="Wipf D."/>
            <person name="Wolf P.G."/>
            <person name="Yang L."/>
            <person name="Zimmer A.D."/>
            <person name="Zhu Q."/>
            <person name="Mitros T."/>
            <person name="Hellsten U."/>
            <person name="Loque D."/>
            <person name="Otillar R."/>
            <person name="Salamov A."/>
            <person name="Schmutz J."/>
            <person name="Shapiro H."/>
            <person name="Lindquist E."/>
            <person name="Lucas S."/>
            <person name="Rokhsar D."/>
            <person name="Grigoriev I.V."/>
        </authorList>
    </citation>
    <scope>NUCLEOTIDE SEQUENCE [LARGE SCALE GENOMIC DNA]</scope>
</reference>
<dbReference type="CDD" id="cd07067">
    <property type="entry name" value="HP_PGM_like"/>
    <property type="match status" value="1"/>
</dbReference>
<protein>
    <recommendedName>
        <fullName evidence="3">Phosphoglycerate mutase</fullName>
    </recommendedName>
</protein>
<dbReference type="InterPro" id="IPR013078">
    <property type="entry name" value="His_Pase_superF_clade-1"/>
</dbReference>